<evidence type="ECO:0000256" key="5">
    <source>
        <dbReference type="ARBA" id="ARBA00022777"/>
    </source>
</evidence>
<dbReference type="GO" id="GO:0004674">
    <property type="term" value="F:protein serine/threonine kinase activity"/>
    <property type="evidence" value="ECO:0007669"/>
    <property type="project" value="UniProtKB-KW"/>
</dbReference>
<keyword evidence="3" id="KW-0808">Transferase</keyword>
<dbReference type="Proteomes" id="UP000326396">
    <property type="component" value="Linkage Group LG9"/>
</dbReference>
<comment type="catalytic activity">
    <reaction evidence="8">
        <text>L-seryl-[protein] + ATP = O-phospho-L-seryl-[protein] + ADP + H(+)</text>
        <dbReference type="Rhea" id="RHEA:17989"/>
        <dbReference type="Rhea" id="RHEA-COMP:9863"/>
        <dbReference type="Rhea" id="RHEA-COMP:11604"/>
        <dbReference type="ChEBI" id="CHEBI:15378"/>
        <dbReference type="ChEBI" id="CHEBI:29999"/>
        <dbReference type="ChEBI" id="CHEBI:30616"/>
        <dbReference type="ChEBI" id="CHEBI:83421"/>
        <dbReference type="ChEBI" id="CHEBI:456216"/>
        <dbReference type="EC" id="2.7.11.1"/>
    </reaction>
</comment>
<evidence type="ECO:0000313" key="11">
    <source>
        <dbReference type="EMBL" id="KAD2394069.1"/>
    </source>
</evidence>
<evidence type="ECO:0000256" key="6">
    <source>
        <dbReference type="ARBA" id="ARBA00022840"/>
    </source>
</evidence>
<dbReference type="Gene3D" id="2.40.100.10">
    <property type="entry name" value="Cyclophilin-like"/>
    <property type="match status" value="1"/>
</dbReference>
<feature type="domain" description="Protein kinase" evidence="9">
    <location>
        <begin position="59"/>
        <end position="359"/>
    </location>
</feature>
<evidence type="ECO:0000313" key="12">
    <source>
        <dbReference type="Proteomes" id="UP000326396"/>
    </source>
</evidence>
<comment type="catalytic activity">
    <reaction evidence="7">
        <text>L-threonyl-[protein] + ATP = O-phospho-L-threonyl-[protein] + ADP + H(+)</text>
        <dbReference type="Rhea" id="RHEA:46608"/>
        <dbReference type="Rhea" id="RHEA-COMP:11060"/>
        <dbReference type="Rhea" id="RHEA-COMP:11605"/>
        <dbReference type="ChEBI" id="CHEBI:15378"/>
        <dbReference type="ChEBI" id="CHEBI:30013"/>
        <dbReference type="ChEBI" id="CHEBI:30616"/>
        <dbReference type="ChEBI" id="CHEBI:61977"/>
        <dbReference type="ChEBI" id="CHEBI:456216"/>
        <dbReference type="EC" id="2.7.11.1"/>
    </reaction>
</comment>
<evidence type="ECO:0000259" key="10">
    <source>
        <dbReference type="PROSITE" id="PS50072"/>
    </source>
</evidence>
<dbReference type="GO" id="GO:0003755">
    <property type="term" value="F:peptidyl-prolyl cis-trans isomerase activity"/>
    <property type="evidence" value="ECO:0007669"/>
    <property type="project" value="InterPro"/>
</dbReference>
<dbReference type="InterPro" id="IPR029000">
    <property type="entry name" value="Cyclophilin-like_dom_sf"/>
</dbReference>
<keyword evidence="4" id="KW-0547">Nucleotide-binding</keyword>
<dbReference type="Gene3D" id="1.10.510.10">
    <property type="entry name" value="Transferase(Phosphotransferase) domain 1"/>
    <property type="match status" value="2"/>
</dbReference>
<comment type="caution">
    <text evidence="11">The sequence shown here is derived from an EMBL/GenBank/DDBJ whole genome shotgun (WGS) entry which is preliminary data.</text>
</comment>
<dbReference type="SUPFAM" id="SSF50891">
    <property type="entry name" value="Cyclophilin-like"/>
    <property type="match status" value="1"/>
</dbReference>
<keyword evidence="6" id="KW-0067">ATP-binding</keyword>
<proteinExistence type="predicted"/>
<evidence type="ECO:0000256" key="8">
    <source>
        <dbReference type="ARBA" id="ARBA00048679"/>
    </source>
</evidence>
<dbReference type="OrthoDB" id="2015071at2759"/>
<dbReference type="PROSITE" id="PS50072">
    <property type="entry name" value="CSA_PPIASE_2"/>
    <property type="match status" value="1"/>
</dbReference>
<accession>A0A5N6LPG2</accession>
<dbReference type="Pfam" id="PF00160">
    <property type="entry name" value="Pro_isomerase"/>
    <property type="match status" value="1"/>
</dbReference>
<evidence type="ECO:0000256" key="3">
    <source>
        <dbReference type="ARBA" id="ARBA00022679"/>
    </source>
</evidence>
<protein>
    <recommendedName>
        <fullName evidence="1">non-specific serine/threonine protein kinase</fullName>
        <ecNumber evidence="1">2.7.11.1</ecNumber>
    </recommendedName>
</protein>
<feature type="domain" description="PPIase cyclophilin-type" evidence="10">
    <location>
        <begin position="497"/>
        <end position="612"/>
    </location>
</feature>
<reference evidence="11 12" key="1">
    <citation type="submission" date="2019-05" db="EMBL/GenBank/DDBJ databases">
        <title>Mikania micrantha, genome provides insights into the molecular mechanism of rapid growth.</title>
        <authorList>
            <person name="Liu B."/>
        </authorList>
    </citation>
    <scope>NUCLEOTIDE SEQUENCE [LARGE SCALE GENOMIC DNA]</scope>
    <source>
        <strain evidence="11">NLD-2019</strain>
        <tissue evidence="11">Leaf</tissue>
    </source>
</reference>
<dbReference type="Pfam" id="PF00069">
    <property type="entry name" value="Pkinase"/>
    <property type="match status" value="1"/>
</dbReference>
<gene>
    <name evidence="11" type="ORF">E3N88_41046</name>
</gene>
<evidence type="ECO:0000259" key="9">
    <source>
        <dbReference type="PROSITE" id="PS50011"/>
    </source>
</evidence>
<organism evidence="11 12">
    <name type="scientific">Mikania micrantha</name>
    <name type="common">bitter vine</name>
    <dbReference type="NCBI Taxonomy" id="192012"/>
    <lineage>
        <taxon>Eukaryota</taxon>
        <taxon>Viridiplantae</taxon>
        <taxon>Streptophyta</taxon>
        <taxon>Embryophyta</taxon>
        <taxon>Tracheophyta</taxon>
        <taxon>Spermatophyta</taxon>
        <taxon>Magnoliopsida</taxon>
        <taxon>eudicotyledons</taxon>
        <taxon>Gunneridae</taxon>
        <taxon>Pentapetalae</taxon>
        <taxon>asterids</taxon>
        <taxon>campanulids</taxon>
        <taxon>Asterales</taxon>
        <taxon>Asteraceae</taxon>
        <taxon>Asteroideae</taxon>
        <taxon>Heliantheae alliance</taxon>
        <taxon>Eupatorieae</taxon>
        <taxon>Mikania</taxon>
    </lineage>
</organism>
<dbReference type="EMBL" id="SZYD01000019">
    <property type="protein sequence ID" value="KAD2394069.1"/>
    <property type="molecule type" value="Genomic_DNA"/>
</dbReference>
<keyword evidence="2" id="KW-0723">Serine/threonine-protein kinase</keyword>
<dbReference type="PROSITE" id="PS50011">
    <property type="entry name" value="PROTEIN_KINASE_DOM"/>
    <property type="match status" value="1"/>
</dbReference>
<keyword evidence="5" id="KW-0418">Kinase</keyword>
<keyword evidence="12" id="KW-1185">Reference proteome</keyword>
<name>A0A5N6LPG2_9ASTR</name>
<dbReference type="InterPro" id="IPR002130">
    <property type="entry name" value="Cyclophilin-type_PPIase_dom"/>
</dbReference>
<dbReference type="AlphaFoldDB" id="A0A5N6LPG2"/>
<evidence type="ECO:0000256" key="1">
    <source>
        <dbReference type="ARBA" id="ARBA00012513"/>
    </source>
</evidence>
<dbReference type="InterPro" id="IPR000719">
    <property type="entry name" value="Prot_kinase_dom"/>
</dbReference>
<evidence type="ECO:0000256" key="4">
    <source>
        <dbReference type="ARBA" id="ARBA00022741"/>
    </source>
</evidence>
<dbReference type="FunFam" id="1.10.510.10:FF:001023">
    <property type="entry name" value="Os07g0541700 protein"/>
    <property type="match status" value="1"/>
</dbReference>
<dbReference type="GO" id="GO:0005524">
    <property type="term" value="F:ATP binding"/>
    <property type="evidence" value="ECO:0007669"/>
    <property type="project" value="UniProtKB-KW"/>
</dbReference>
<dbReference type="PANTHER" id="PTHR27006:SF606">
    <property type="entry name" value="INTERLEUKIN-1 RECEPTOR-ASSOCIATED KINASE 4"/>
    <property type="match status" value="1"/>
</dbReference>
<dbReference type="PANTHER" id="PTHR27006">
    <property type="entry name" value="PROMASTIGOTE SURFACE ANTIGEN PROTEIN PSA"/>
    <property type="match status" value="1"/>
</dbReference>
<evidence type="ECO:0000256" key="7">
    <source>
        <dbReference type="ARBA" id="ARBA00047899"/>
    </source>
</evidence>
<dbReference type="EC" id="2.7.11.1" evidence="1"/>
<evidence type="ECO:0000256" key="2">
    <source>
        <dbReference type="ARBA" id="ARBA00022527"/>
    </source>
</evidence>
<dbReference type="InterPro" id="IPR011009">
    <property type="entry name" value="Kinase-like_dom_sf"/>
</dbReference>
<dbReference type="SUPFAM" id="SSF56112">
    <property type="entry name" value="Protein kinase-like (PK-like)"/>
    <property type="match status" value="2"/>
</dbReference>
<sequence>MGNRLPENVTPSSPASIDRWRSLRSTTDEHVNAEFNELINVGRAGVNRSIDEEQWALAIWAQDSIKEGRLNQIVDTNIRGSVSPKCVKMFAQLAKRCLHKHLKQRPTMAEVVFCLESILALQEKANNTSHLTIMQNIARFAPAVISPYNVENSGGSSVNSLELYFDTVGGKTWFLVYEFAVLESLDRLMFDPKCTLLNWDTRYKIVLGVAKALLYLHKDAPVRVIHSDVNSGNIFLDESLNAKLSNFWNARFLAINETDCCVSRIFGISGYLAPEYMMYGDLSTKVDVYNFDWFTLFWVMNRDFRGIKLHIENHGVLERLKLFLKLKRLTLVDLFVNYGEMDAAHDEATNVLGKNAIFLCTTMRLQGVLSNEDTFKCVLPVHVVTTDLNQVISFHCHLISSEFISKSDLATGLIEIYSNCGTLEHTHMPIDEDELKVKYFILWSVTISCYGKHMDIMFILALSRINSSSAGCVLHPNRHTLINHEVELVVPHIELAKGSCSPHVIKGFLIQVDDMSALSRTEGESIYNLQFEDEKFELQNERIGVLPMANTGPQINRSQFFITTTHALHLDGVQVVFGKVIKRMGVVHSMEHATTPYNASPTLDIIIETYEDISIWADDGSFRIDVWLPVLGWSPRESSNVADSTNAPFLLTSLSMDLPIQDPVSIQPFHWLYLLHRHLKFMIHALKPFVALYGCQPSPIIHYLKLQPPTQGFLVLHRHCKL</sequence>